<organism evidence="5">
    <name type="scientific">Amphimedon queenslandica</name>
    <name type="common">Sponge</name>
    <dbReference type="NCBI Taxonomy" id="400682"/>
    <lineage>
        <taxon>Eukaryota</taxon>
        <taxon>Metazoa</taxon>
        <taxon>Porifera</taxon>
        <taxon>Demospongiae</taxon>
        <taxon>Heteroscleromorpha</taxon>
        <taxon>Haplosclerida</taxon>
        <taxon>Niphatidae</taxon>
        <taxon>Amphimedon</taxon>
    </lineage>
</organism>
<dbReference type="InterPro" id="IPR017441">
    <property type="entry name" value="Protein_kinase_ATP_BS"/>
</dbReference>
<dbReference type="InterPro" id="IPR050122">
    <property type="entry name" value="RTK"/>
</dbReference>
<comment type="subcellular location">
    <subcellularLocation>
        <location evidence="1">Membrane</location>
        <topology evidence="1">Single-pass membrane protein</topology>
    </subcellularLocation>
</comment>
<sequence>MELSLLNYTAERIGIDPTETYMHASNNTLRVLQEYQFNCSSSNITSLILGIDIRRSNGNFTLFPGVWVFRPNGSGSNTYSLVTDSERTIYYSTSNVSTDTGGYQYPLNPPLPVLSGDLLAVSQPELMISVVRIYSMELDDIKFVSSQNLNIGSSTVNFNDSVDDQLILVYPVTDGYCVNSTNSINASFIKEKALEAQRSQRIPVKRQFFFPEVNASIRNTPEDIELQIWRKIGNTYTKIGSSLANANTMIGTNLYEFIPQTPLQFQEGDIFGIYQSNRFLYDQRYNGPINLRSIGTLNSPPQTISTGELENTSNDFPLVTVEISNMPTISAHPPSVRPSPSPSLPSNKVLITIIPLTVLLILAGVLTAVLLIAITVYCIKRKKKGKTNSRSSPNNDTLSNLRASEKLATSNLSYENPDGVYESILPIPYPQIPLPPIPNDDPDVIVVPYKKSNEGIHAAGLVTTAVCPTAHERDQLNSATIEEHLELLEDEEDLLLKSKPEFFIEEPDYWEPGKDCVSIYEQFSDKKYREVLRENISIAEEIGSGQFGTVFKGVWNSSCGPIDVAIKKLKENFAEEDKVKFLQEGAIMGQFHHPSIIQLHGVITIGVDQ</sequence>
<evidence type="ECO:0000256" key="2">
    <source>
        <dbReference type="PROSITE-ProRule" id="PRU10141"/>
    </source>
</evidence>
<keyword evidence="3" id="KW-1133">Transmembrane helix</keyword>
<dbReference type="PANTHER" id="PTHR24416">
    <property type="entry name" value="TYROSINE-PROTEIN KINASE RECEPTOR"/>
    <property type="match status" value="1"/>
</dbReference>
<dbReference type="Pfam" id="PF07714">
    <property type="entry name" value="PK_Tyr_Ser-Thr"/>
    <property type="match status" value="1"/>
</dbReference>
<dbReference type="EnsemblMetazoa" id="Aqu2.1.10576_001">
    <property type="protein sequence ID" value="Aqu2.1.10576_001"/>
    <property type="gene ID" value="Aqu2.1.10576"/>
</dbReference>
<dbReference type="PROSITE" id="PS00107">
    <property type="entry name" value="PROTEIN_KINASE_ATP"/>
    <property type="match status" value="1"/>
</dbReference>
<feature type="binding site" evidence="2">
    <location>
        <position position="568"/>
    </location>
    <ligand>
        <name>ATP</name>
        <dbReference type="ChEBI" id="CHEBI:30616"/>
    </ligand>
</feature>
<evidence type="ECO:0000259" key="4">
    <source>
        <dbReference type="PROSITE" id="PS50011"/>
    </source>
</evidence>
<protein>
    <recommendedName>
        <fullName evidence="4">Protein kinase domain-containing protein</fullName>
    </recommendedName>
</protein>
<dbReference type="Gene3D" id="3.30.200.20">
    <property type="entry name" value="Phosphorylase Kinase, domain 1"/>
    <property type="match status" value="1"/>
</dbReference>
<dbReference type="InParanoid" id="A0A1X7T7P9"/>
<dbReference type="InterPro" id="IPR000719">
    <property type="entry name" value="Prot_kinase_dom"/>
</dbReference>
<dbReference type="GO" id="GO:0005886">
    <property type="term" value="C:plasma membrane"/>
    <property type="evidence" value="ECO:0007669"/>
    <property type="project" value="TreeGrafter"/>
</dbReference>
<evidence type="ECO:0000256" key="3">
    <source>
        <dbReference type="SAM" id="Phobius"/>
    </source>
</evidence>
<dbReference type="SUPFAM" id="SSF56112">
    <property type="entry name" value="Protein kinase-like (PK-like)"/>
    <property type="match status" value="1"/>
</dbReference>
<keyword evidence="3" id="KW-0472">Membrane</keyword>
<feature type="transmembrane region" description="Helical" evidence="3">
    <location>
        <begin position="349"/>
        <end position="379"/>
    </location>
</feature>
<feature type="domain" description="Protein kinase" evidence="4">
    <location>
        <begin position="536"/>
        <end position="609"/>
    </location>
</feature>
<dbReference type="GO" id="GO:0004714">
    <property type="term" value="F:transmembrane receptor protein tyrosine kinase activity"/>
    <property type="evidence" value="ECO:0007669"/>
    <property type="project" value="TreeGrafter"/>
</dbReference>
<dbReference type="PROSITE" id="PS50011">
    <property type="entry name" value="PROTEIN_KINASE_DOM"/>
    <property type="match status" value="1"/>
</dbReference>
<dbReference type="InterPro" id="IPR001245">
    <property type="entry name" value="Ser-Thr/Tyr_kinase_cat_dom"/>
</dbReference>
<dbReference type="GO" id="GO:0043235">
    <property type="term" value="C:receptor complex"/>
    <property type="evidence" value="ECO:0007669"/>
    <property type="project" value="TreeGrafter"/>
</dbReference>
<proteinExistence type="predicted"/>
<name>A0A1X7T7P9_AMPQE</name>
<dbReference type="PANTHER" id="PTHR24416:SF539">
    <property type="entry name" value="RECEPTOR PROTEIN-TYROSINE KINASE"/>
    <property type="match status" value="1"/>
</dbReference>
<dbReference type="AlphaFoldDB" id="A0A1X7T7P9"/>
<dbReference type="GO" id="GO:0005524">
    <property type="term" value="F:ATP binding"/>
    <property type="evidence" value="ECO:0007669"/>
    <property type="project" value="UniProtKB-UniRule"/>
</dbReference>
<dbReference type="eggNOG" id="KOG0196">
    <property type="taxonomic scope" value="Eukaryota"/>
</dbReference>
<dbReference type="OrthoDB" id="4062651at2759"/>
<dbReference type="STRING" id="400682.A0A1X7T7P9"/>
<dbReference type="InterPro" id="IPR011009">
    <property type="entry name" value="Kinase-like_dom_sf"/>
</dbReference>
<evidence type="ECO:0000313" key="5">
    <source>
        <dbReference type="EnsemblMetazoa" id="Aqu2.1.10576_001"/>
    </source>
</evidence>
<keyword evidence="2" id="KW-0547">Nucleotide-binding</keyword>
<reference evidence="5" key="1">
    <citation type="submission" date="2017-05" db="UniProtKB">
        <authorList>
            <consortium name="EnsemblMetazoa"/>
        </authorList>
    </citation>
    <scope>IDENTIFICATION</scope>
</reference>
<evidence type="ECO:0000256" key="1">
    <source>
        <dbReference type="ARBA" id="ARBA00004167"/>
    </source>
</evidence>
<keyword evidence="3" id="KW-0812">Transmembrane</keyword>
<keyword evidence="2" id="KW-0067">ATP-binding</keyword>
<accession>A0A1X7T7P9</accession>
<dbReference type="GO" id="GO:0007169">
    <property type="term" value="P:cell surface receptor protein tyrosine kinase signaling pathway"/>
    <property type="evidence" value="ECO:0007669"/>
    <property type="project" value="TreeGrafter"/>
</dbReference>